<reference evidence="7 8" key="1">
    <citation type="journal article" date="2014" name="Int. J. Syst. Evol. Microbiol.">
        <title>Complete genome sequence of Corynebacterium casei LMG S-19264T (=DSM 44701T), isolated from a smear-ripened cheese.</title>
        <authorList>
            <consortium name="US DOE Joint Genome Institute (JGI-PGF)"/>
            <person name="Walter F."/>
            <person name="Albersmeier A."/>
            <person name="Kalinowski J."/>
            <person name="Ruckert C."/>
        </authorList>
    </citation>
    <scope>NUCLEOTIDE SEQUENCE [LARGE SCALE GENOMIC DNA]</scope>
    <source>
        <strain evidence="7 8">CGMCC 1.12976</strain>
    </source>
</reference>
<evidence type="ECO:0000313" key="8">
    <source>
        <dbReference type="Proteomes" id="UP000598775"/>
    </source>
</evidence>
<protein>
    <recommendedName>
        <fullName evidence="6">Integral membrane bound transporter domain-containing protein</fullName>
    </recommendedName>
</protein>
<evidence type="ECO:0000313" key="7">
    <source>
        <dbReference type="EMBL" id="GGF19052.1"/>
    </source>
</evidence>
<keyword evidence="3 5" id="KW-1133">Transmembrane helix</keyword>
<comment type="caution">
    <text evidence="7">The sequence shown here is derived from an EMBL/GenBank/DDBJ whole genome shotgun (WGS) entry which is preliminary data.</text>
</comment>
<dbReference type="EMBL" id="BMGP01000002">
    <property type="protein sequence ID" value="GGF19052.1"/>
    <property type="molecule type" value="Genomic_DNA"/>
</dbReference>
<gene>
    <name evidence="7" type="ORF">GCM10011399_10840</name>
</gene>
<dbReference type="RefSeq" id="WP_188674991.1">
    <property type="nucleotide sequence ID" value="NZ_BMGP01000002.1"/>
</dbReference>
<evidence type="ECO:0000259" key="6">
    <source>
        <dbReference type="Pfam" id="PF13515"/>
    </source>
</evidence>
<dbReference type="AlphaFoldDB" id="A0A917B4X2"/>
<dbReference type="Proteomes" id="UP000598775">
    <property type="component" value="Unassembled WGS sequence"/>
</dbReference>
<accession>A0A917B4X2</accession>
<keyword evidence="2 5" id="KW-0812">Transmembrane</keyword>
<dbReference type="GO" id="GO:0016020">
    <property type="term" value="C:membrane"/>
    <property type="evidence" value="ECO:0007669"/>
    <property type="project" value="UniProtKB-SubCell"/>
</dbReference>
<keyword evidence="8" id="KW-1185">Reference proteome</keyword>
<feature type="transmembrane region" description="Helical" evidence="5">
    <location>
        <begin position="12"/>
        <end position="31"/>
    </location>
</feature>
<comment type="subcellular location">
    <subcellularLocation>
        <location evidence="1">Membrane</location>
        <topology evidence="1">Multi-pass membrane protein</topology>
    </subcellularLocation>
</comment>
<evidence type="ECO:0000256" key="3">
    <source>
        <dbReference type="ARBA" id="ARBA00022989"/>
    </source>
</evidence>
<proteinExistence type="predicted"/>
<feature type="domain" description="Integral membrane bound transporter" evidence="6">
    <location>
        <begin position="35"/>
        <end position="150"/>
    </location>
</feature>
<feature type="transmembrane region" description="Helical" evidence="5">
    <location>
        <begin position="37"/>
        <end position="56"/>
    </location>
</feature>
<name>A0A917B4X2_9MICO</name>
<evidence type="ECO:0000256" key="2">
    <source>
        <dbReference type="ARBA" id="ARBA00022692"/>
    </source>
</evidence>
<keyword evidence="4 5" id="KW-0472">Membrane</keyword>
<dbReference type="Pfam" id="PF13515">
    <property type="entry name" value="FUSC_2"/>
    <property type="match status" value="1"/>
</dbReference>
<dbReference type="InterPro" id="IPR049453">
    <property type="entry name" value="Memb_transporter_dom"/>
</dbReference>
<evidence type="ECO:0000256" key="4">
    <source>
        <dbReference type="ARBA" id="ARBA00023136"/>
    </source>
</evidence>
<evidence type="ECO:0000256" key="1">
    <source>
        <dbReference type="ARBA" id="ARBA00004141"/>
    </source>
</evidence>
<organism evidence="7 8">
    <name type="scientific">Subtercola lobariae</name>
    <dbReference type="NCBI Taxonomy" id="1588641"/>
    <lineage>
        <taxon>Bacteria</taxon>
        <taxon>Bacillati</taxon>
        <taxon>Actinomycetota</taxon>
        <taxon>Actinomycetes</taxon>
        <taxon>Micrococcales</taxon>
        <taxon>Microbacteriaceae</taxon>
        <taxon>Subtercola</taxon>
    </lineage>
</organism>
<sequence length="353" mass="37938">MRVTSRTGFRRSVGSAPAILQLVIAVVAAYSVSHYGLAHAAPITAVTVTLSSLGFARDARPIRVLETALGVTLGITLSELILLGFGQGLWQLGLSLVVTLFVARFISPQPGFAIVAAVQSALVAMLPIAPGGPFTRTIDGLVGGAIALIVTALVPRDASKVALKDARRVLRTFSRIVDDLVIELRRGPDSDIGQVLDEARSTQPLMDQWRTSLDSAIGIASISPWLRRRLPELHRQRRLLTGVDLAVRDLRVVTRRLSVVMRDGAPRHEFADLLSVLVSAVNLLEQSLDDAMVLPLVRQNLILVAVKLNPDETFPDGTLQEDSVVMDLRPLVMDLLTATGLTSAQAQAALPTL</sequence>
<feature type="transmembrane region" description="Helical" evidence="5">
    <location>
        <begin position="63"/>
        <end position="83"/>
    </location>
</feature>
<evidence type="ECO:0000256" key="5">
    <source>
        <dbReference type="SAM" id="Phobius"/>
    </source>
</evidence>